<feature type="domain" description="Aldehyde dehydrogenase" evidence="5">
    <location>
        <begin position="24"/>
        <end position="483"/>
    </location>
</feature>
<dbReference type="SUPFAM" id="SSF53720">
    <property type="entry name" value="ALDH-like"/>
    <property type="match status" value="1"/>
</dbReference>
<evidence type="ECO:0000313" key="6">
    <source>
        <dbReference type="EMBL" id="MFB9465761.1"/>
    </source>
</evidence>
<dbReference type="InterPro" id="IPR015590">
    <property type="entry name" value="Aldehyde_DH_dom"/>
</dbReference>
<gene>
    <name evidence="6" type="ORF">ACFF45_24395</name>
</gene>
<dbReference type="Pfam" id="PF00171">
    <property type="entry name" value="Aldedh"/>
    <property type="match status" value="1"/>
</dbReference>
<keyword evidence="3" id="KW-0520">NAD</keyword>
<dbReference type="Gene3D" id="3.40.605.10">
    <property type="entry name" value="Aldehyde Dehydrogenase, Chain A, domain 1"/>
    <property type="match status" value="1"/>
</dbReference>
<comment type="caution">
    <text evidence="6">The sequence shown here is derived from an EMBL/GenBank/DDBJ whole genome shotgun (WGS) entry which is preliminary data.</text>
</comment>
<keyword evidence="2" id="KW-0560">Oxidoreductase</keyword>
<dbReference type="PROSITE" id="PS00070">
    <property type="entry name" value="ALDEHYDE_DEHYDR_CYS"/>
    <property type="match status" value="1"/>
</dbReference>
<dbReference type="Proteomes" id="UP001589709">
    <property type="component" value="Unassembled WGS sequence"/>
</dbReference>
<reference evidence="6 7" key="1">
    <citation type="submission" date="2024-09" db="EMBL/GenBank/DDBJ databases">
        <authorList>
            <person name="Sun Q."/>
            <person name="Mori K."/>
        </authorList>
    </citation>
    <scope>NUCLEOTIDE SEQUENCE [LARGE SCALE GENOMIC DNA]</scope>
    <source>
        <strain evidence="6 7">JCM 6917</strain>
    </source>
</reference>
<dbReference type="EMBL" id="JBHMCY010000052">
    <property type="protein sequence ID" value="MFB9465761.1"/>
    <property type="molecule type" value="Genomic_DNA"/>
</dbReference>
<sequence length="495" mass="52091">MTSSTPIESPSGIREHTQIIGGAWAAAADGATYEVTSPYDDSVVARVPASSRTDMAHAVAAAAAAQPEWAALAPAAKQSLFLRAADLLHERTAEVVEALARESGSGAGFAHFQVQWSVNLLRQAAGWVYYPHGEMLRTDFPHTFATAERKPLGVVASFTPWNGAHVLAWRAVVAPLAAGNTVVVKPSEEAPVTAGLLIGEVLHDAGFPPGTVNVVTHAPGGAAEIAEELYENRAVRCLYFTGSARTARVVAARAAASLKRTVLELGGYNQIIVTEDADLDHAARTAAFSAFFHQGQICMNARRILVHHSVYDAFTAKLVDAARALPLGDPSDPATVIGPLINDAALHGTKAAVADAVAQGAKLLTGGAHTGRVFEPTVLVDVPDDASLSCEETFGPVVVVRPIADDDEGVRLVNENPYGLSFSVLTSDVGRGMAISRRIDSGAVHVNTPTINDEPQSPNGGVKDSGWGRSGLNGIEEFTELRWMTVETGTRQLPL</sequence>
<feature type="compositionally biased region" description="Polar residues" evidence="4">
    <location>
        <begin position="447"/>
        <end position="459"/>
    </location>
</feature>
<dbReference type="InterPro" id="IPR016161">
    <property type="entry name" value="Ald_DH/histidinol_DH"/>
</dbReference>
<organism evidence="6 7">
    <name type="scientific">Streptomyces cinereospinus</name>
    <dbReference type="NCBI Taxonomy" id="285561"/>
    <lineage>
        <taxon>Bacteria</taxon>
        <taxon>Bacillati</taxon>
        <taxon>Actinomycetota</taxon>
        <taxon>Actinomycetes</taxon>
        <taxon>Kitasatosporales</taxon>
        <taxon>Streptomycetaceae</taxon>
        <taxon>Streptomyces</taxon>
    </lineage>
</organism>
<comment type="similarity">
    <text evidence="1">Belongs to the aldehyde dehydrogenase family.</text>
</comment>
<dbReference type="InterPro" id="IPR016162">
    <property type="entry name" value="Ald_DH_N"/>
</dbReference>
<protein>
    <submittedName>
        <fullName evidence="6">Aldehyde dehydrogenase family protein</fullName>
    </submittedName>
</protein>
<keyword evidence="7" id="KW-1185">Reference proteome</keyword>
<name>A0ABV5N632_9ACTN</name>
<dbReference type="InterPro" id="IPR016160">
    <property type="entry name" value="Ald_DH_CS_CYS"/>
</dbReference>
<dbReference type="Gene3D" id="3.40.309.10">
    <property type="entry name" value="Aldehyde Dehydrogenase, Chain A, domain 2"/>
    <property type="match status" value="1"/>
</dbReference>
<evidence type="ECO:0000256" key="1">
    <source>
        <dbReference type="ARBA" id="ARBA00009986"/>
    </source>
</evidence>
<dbReference type="PANTHER" id="PTHR42986">
    <property type="entry name" value="BENZALDEHYDE DEHYDROGENASE YFMT"/>
    <property type="match status" value="1"/>
</dbReference>
<feature type="region of interest" description="Disordered" evidence="4">
    <location>
        <begin position="446"/>
        <end position="468"/>
    </location>
</feature>
<evidence type="ECO:0000259" key="5">
    <source>
        <dbReference type="Pfam" id="PF00171"/>
    </source>
</evidence>
<dbReference type="InterPro" id="IPR016163">
    <property type="entry name" value="Ald_DH_C"/>
</dbReference>
<evidence type="ECO:0000256" key="3">
    <source>
        <dbReference type="ARBA" id="ARBA00023027"/>
    </source>
</evidence>
<evidence type="ECO:0000256" key="4">
    <source>
        <dbReference type="SAM" id="MobiDB-lite"/>
    </source>
</evidence>
<accession>A0ABV5N632</accession>
<evidence type="ECO:0000256" key="2">
    <source>
        <dbReference type="ARBA" id="ARBA00023002"/>
    </source>
</evidence>
<dbReference type="PANTHER" id="PTHR42986:SF1">
    <property type="entry name" value="BENZALDEHYDE DEHYDROGENASE YFMT"/>
    <property type="match status" value="1"/>
</dbReference>
<dbReference type="RefSeq" id="WP_381348586.1">
    <property type="nucleotide sequence ID" value="NZ_JBHMCY010000052.1"/>
</dbReference>
<evidence type="ECO:0000313" key="7">
    <source>
        <dbReference type="Proteomes" id="UP001589709"/>
    </source>
</evidence>
<proteinExistence type="inferred from homology"/>